<accession>A0A0A8XTW9</accession>
<dbReference type="AlphaFoldDB" id="A0A0A8XTW9"/>
<protein>
    <submittedName>
        <fullName evidence="1">Uncharacterized protein</fullName>
    </submittedName>
</protein>
<evidence type="ECO:0000313" key="1">
    <source>
        <dbReference type="EMBL" id="JAD15122.1"/>
    </source>
</evidence>
<dbReference type="EMBL" id="GBRH01282773">
    <property type="protein sequence ID" value="JAD15122.1"/>
    <property type="molecule type" value="Transcribed_RNA"/>
</dbReference>
<sequence length="107" mass="11677">MKGQRRCGAREPGKVSSKLLGTQIRLPFGVNSPSWWTLFLPSILDCCLTSARPHSLLILVDTAARCSYPCSPGCLCKYEHGGPVLSFAKGFLFVSLLFTYGFDCDLG</sequence>
<name>A0A0A8XTW9_ARUDO</name>
<proteinExistence type="predicted"/>
<reference evidence="1" key="2">
    <citation type="journal article" date="2015" name="Data Brief">
        <title>Shoot transcriptome of the giant reed, Arundo donax.</title>
        <authorList>
            <person name="Barrero R.A."/>
            <person name="Guerrero F.D."/>
            <person name="Moolhuijzen P."/>
            <person name="Goolsby J.A."/>
            <person name="Tidwell J."/>
            <person name="Bellgard S.E."/>
            <person name="Bellgard M.I."/>
        </authorList>
    </citation>
    <scope>NUCLEOTIDE SEQUENCE</scope>
    <source>
        <tissue evidence="1">Shoot tissue taken approximately 20 cm above the soil surface</tissue>
    </source>
</reference>
<organism evidence="1">
    <name type="scientific">Arundo donax</name>
    <name type="common">Giant reed</name>
    <name type="synonym">Donax arundinaceus</name>
    <dbReference type="NCBI Taxonomy" id="35708"/>
    <lineage>
        <taxon>Eukaryota</taxon>
        <taxon>Viridiplantae</taxon>
        <taxon>Streptophyta</taxon>
        <taxon>Embryophyta</taxon>
        <taxon>Tracheophyta</taxon>
        <taxon>Spermatophyta</taxon>
        <taxon>Magnoliopsida</taxon>
        <taxon>Liliopsida</taxon>
        <taxon>Poales</taxon>
        <taxon>Poaceae</taxon>
        <taxon>PACMAD clade</taxon>
        <taxon>Arundinoideae</taxon>
        <taxon>Arundineae</taxon>
        <taxon>Arundo</taxon>
    </lineage>
</organism>
<reference evidence="1" key="1">
    <citation type="submission" date="2014-09" db="EMBL/GenBank/DDBJ databases">
        <authorList>
            <person name="Magalhaes I.L.F."/>
            <person name="Oliveira U."/>
            <person name="Santos F.R."/>
            <person name="Vidigal T.H.D.A."/>
            <person name="Brescovit A.D."/>
            <person name="Santos A.J."/>
        </authorList>
    </citation>
    <scope>NUCLEOTIDE SEQUENCE</scope>
    <source>
        <tissue evidence="1">Shoot tissue taken approximately 20 cm above the soil surface</tissue>
    </source>
</reference>